<comment type="caution">
    <text evidence="4">The sequence shown here is derived from an EMBL/GenBank/DDBJ whole genome shotgun (WGS) entry which is preliminary data.</text>
</comment>
<name>A0A4V3DA83_9PSEU</name>
<evidence type="ECO:0000313" key="5">
    <source>
        <dbReference type="Proteomes" id="UP000295705"/>
    </source>
</evidence>
<feature type="transmembrane region" description="Helical" evidence="2">
    <location>
        <begin position="72"/>
        <end position="94"/>
    </location>
</feature>
<dbReference type="InterPro" id="IPR011009">
    <property type="entry name" value="Kinase-like_dom_sf"/>
</dbReference>
<keyword evidence="4" id="KW-0830">Ubiquinone</keyword>
<keyword evidence="2" id="KW-1133">Transmembrane helix</keyword>
<dbReference type="Proteomes" id="UP000295705">
    <property type="component" value="Unassembled WGS sequence"/>
</dbReference>
<evidence type="ECO:0000256" key="1">
    <source>
        <dbReference type="ARBA" id="ARBA00009670"/>
    </source>
</evidence>
<evidence type="ECO:0000256" key="2">
    <source>
        <dbReference type="SAM" id="Phobius"/>
    </source>
</evidence>
<evidence type="ECO:0000259" key="3">
    <source>
        <dbReference type="Pfam" id="PF03109"/>
    </source>
</evidence>
<feature type="domain" description="ABC1 atypical kinase-like" evidence="3">
    <location>
        <begin position="187"/>
        <end position="426"/>
    </location>
</feature>
<dbReference type="RefSeq" id="WP_243741668.1">
    <property type="nucleotide sequence ID" value="NZ_BAABHR010000011.1"/>
</dbReference>
<dbReference type="Pfam" id="PF03109">
    <property type="entry name" value="ABC1"/>
    <property type="match status" value="1"/>
</dbReference>
<dbReference type="PANTHER" id="PTHR10566:SF113">
    <property type="entry name" value="PROTEIN ACTIVITY OF BC1 COMPLEX KINASE 7, CHLOROPLASTIC"/>
    <property type="match status" value="1"/>
</dbReference>
<dbReference type="CDD" id="cd05121">
    <property type="entry name" value="ABC1_ADCK3-like"/>
    <property type="match status" value="1"/>
</dbReference>
<dbReference type="EMBL" id="SNYO01000003">
    <property type="protein sequence ID" value="TDQ60938.1"/>
    <property type="molecule type" value="Genomic_DNA"/>
</dbReference>
<keyword evidence="2" id="KW-0812">Transmembrane</keyword>
<dbReference type="InterPro" id="IPR004147">
    <property type="entry name" value="ABC1_dom"/>
</dbReference>
<accession>A0A4V3DA83</accession>
<feature type="transmembrane region" description="Helical" evidence="2">
    <location>
        <begin position="617"/>
        <end position="639"/>
    </location>
</feature>
<dbReference type="PANTHER" id="PTHR10566">
    <property type="entry name" value="CHAPERONE-ACTIVITY OF BC1 COMPLEX CABC1 -RELATED"/>
    <property type="match status" value="1"/>
</dbReference>
<dbReference type="InterPro" id="IPR050154">
    <property type="entry name" value="UbiB_kinase"/>
</dbReference>
<feature type="transmembrane region" description="Helical" evidence="2">
    <location>
        <begin position="588"/>
        <end position="611"/>
    </location>
</feature>
<sequence>MTVQLALDLSFWQWVLAILFILGVGLVSGRILGIARGFRRATVAGVLGTLIGLVTAVAVLGDTAGEATSSVLVVVFAFGVLATMVVSIVLEVVLRRRPPGRRPSLRVRVRTATTIVGRLVEVLGIARRHGLAGRRPTSRAALATPDGALRVKSFLEDCGGMFVKFGQIASTRADLLPPALIVALKELQSDVAPVPVAQVRATLEHERRAGVDEVFAYFRDEPLAAASIGQTHLAQTRDGRDVVVKVRRPDVEIGVARDAAVLRWASRIAVQRWEGARALGLERVSDELVRSIGKELDYTEEAAYGAALRRAVLAAHVDGVDVPEVLTGMTTEVVLVMERVHGRPVSDAAAVDACPVPRPVLADRLFRAFLASMLESGTFHADPHPGNILVGGDGTVWFIDFGAVGIIDPVTLRALQLVGLGMATADTGLVARGLREMSGAAGPAVDLMTLESEISRLLSEQLSGAGFDPRALQDLLTVMERQGMPVPPAFTLIARAVVTLEGTLRGIDPGFNLATSAIEQFTSRLQDGGGDPAAVAQRELLRALPSLRTLPGLAEDIALQLRSGLVRVDVETFSAARRSAVTAWVDQVLFAAVGAVGLLVSALLLVGAGVAGPRPGTTALIAIGWIGLVLATVMLLRVVAQIVRRQSSTGADERRGA</sequence>
<keyword evidence="2" id="KW-0472">Membrane</keyword>
<keyword evidence="5" id="KW-1185">Reference proteome</keyword>
<gene>
    <name evidence="4" type="ORF">EV188_103442</name>
</gene>
<reference evidence="4 5" key="1">
    <citation type="submission" date="2019-03" db="EMBL/GenBank/DDBJ databases">
        <title>Genomic Encyclopedia of Type Strains, Phase IV (KMG-IV): sequencing the most valuable type-strain genomes for metagenomic binning, comparative biology and taxonomic classification.</title>
        <authorList>
            <person name="Goeker M."/>
        </authorList>
    </citation>
    <scope>NUCLEOTIDE SEQUENCE [LARGE SCALE GENOMIC DNA]</scope>
    <source>
        <strain evidence="4 5">DSM 45775</strain>
    </source>
</reference>
<comment type="similarity">
    <text evidence="1">Belongs to the protein kinase superfamily. ADCK protein kinase family.</text>
</comment>
<feature type="transmembrane region" description="Helical" evidence="2">
    <location>
        <begin position="41"/>
        <end position="60"/>
    </location>
</feature>
<protein>
    <submittedName>
        <fullName evidence="4">Ubiquinone biosynthesis protein</fullName>
    </submittedName>
</protein>
<feature type="transmembrane region" description="Helical" evidence="2">
    <location>
        <begin position="12"/>
        <end position="29"/>
    </location>
</feature>
<dbReference type="SUPFAM" id="SSF56112">
    <property type="entry name" value="Protein kinase-like (PK-like)"/>
    <property type="match status" value="1"/>
</dbReference>
<evidence type="ECO:0000313" key="4">
    <source>
        <dbReference type="EMBL" id="TDQ60938.1"/>
    </source>
</evidence>
<dbReference type="AlphaFoldDB" id="A0A4V3DA83"/>
<proteinExistence type="inferred from homology"/>
<organism evidence="4 5">
    <name type="scientific">Actinomycetospora succinea</name>
    <dbReference type="NCBI Taxonomy" id="663603"/>
    <lineage>
        <taxon>Bacteria</taxon>
        <taxon>Bacillati</taxon>
        <taxon>Actinomycetota</taxon>
        <taxon>Actinomycetes</taxon>
        <taxon>Pseudonocardiales</taxon>
        <taxon>Pseudonocardiaceae</taxon>
        <taxon>Actinomycetospora</taxon>
    </lineage>
</organism>